<keyword evidence="4" id="KW-0479">Metal-binding</keyword>
<dbReference type="GO" id="GO:0004659">
    <property type="term" value="F:prenyltransferase activity"/>
    <property type="evidence" value="ECO:0007669"/>
    <property type="project" value="InterPro"/>
</dbReference>
<keyword evidence="5" id="KW-0460">Magnesium</keyword>
<dbReference type="PANTHER" id="PTHR43281">
    <property type="entry name" value="FARNESYL DIPHOSPHATE SYNTHASE"/>
    <property type="match status" value="1"/>
</dbReference>
<accession>A0A9D1DJU3</accession>
<evidence type="ECO:0000313" key="7">
    <source>
        <dbReference type="EMBL" id="HIR54153.1"/>
    </source>
</evidence>
<organism evidence="7 8">
    <name type="scientific">Candidatus Scatomorpha intestinigallinarum</name>
    <dbReference type="NCBI Taxonomy" id="2840923"/>
    <lineage>
        <taxon>Bacteria</taxon>
        <taxon>Bacillati</taxon>
        <taxon>Bacillota</taxon>
        <taxon>Clostridia</taxon>
        <taxon>Eubacteriales</taxon>
        <taxon>Candidatus Scatomorpha</taxon>
    </lineage>
</organism>
<dbReference type="Pfam" id="PF00348">
    <property type="entry name" value="polyprenyl_synt"/>
    <property type="match status" value="1"/>
</dbReference>
<reference evidence="7" key="1">
    <citation type="submission" date="2020-10" db="EMBL/GenBank/DDBJ databases">
        <authorList>
            <person name="Gilroy R."/>
        </authorList>
    </citation>
    <scope>NUCLEOTIDE SEQUENCE</scope>
    <source>
        <strain evidence="7">ChiGjej3B3-7149</strain>
    </source>
</reference>
<evidence type="ECO:0000256" key="6">
    <source>
        <dbReference type="ARBA" id="ARBA00023229"/>
    </source>
</evidence>
<dbReference type="AlphaFoldDB" id="A0A9D1DJU3"/>
<dbReference type="Proteomes" id="UP000824238">
    <property type="component" value="Unassembled WGS sequence"/>
</dbReference>
<dbReference type="Gene3D" id="1.10.600.10">
    <property type="entry name" value="Farnesyl Diphosphate Synthase"/>
    <property type="match status" value="1"/>
</dbReference>
<dbReference type="InterPro" id="IPR000092">
    <property type="entry name" value="Polyprenyl_synt"/>
</dbReference>
<dbReference type="SUPFAM" id="SSF48576">
    <property type="entry name" value="Terpenoid synthases"/>
    <property type="match status" value="1"/>
</dbReference>
<dbReference type="PANTHER" id="PTHR43281:SF1">
    <property type="entry name" value="FARNESYL DIPHOSPHATE SYNTHASE"/>
    <property type="match status" value="1"/>
</dbReference>
<dbReference type="GO" id="GO:0046872">
    <property type="term" value="F:metal ion binding"/>
    <property type="evidence" value="ECO:0007669"/>
    <property type="project" value="UniProtKB-KW"/>
</dbReference>
<dbReference type="GO" id="GO:0008299">
    <property type="term" value="P:isoprenoid biosynthetic process"/>
    <property type="evidence" value="ECO:0007669"/>
    <property type="project" value="UniProtKB-KW"/>
</dbReference>
<feature type="non-terminal residue" evidence="7">
    <location>
        <position position="76"/>
    </location>
</feature>
<name>A0A9D1DJU3_9FIRM</name>
<dbReference type="EMBL" id="DVHH01000020">
    <property type="protein sequence ID" value="HIR54153.1"/>
    <property type="molecule type" value="Genomic_DNA"/>
</dbReference>
<comment type="similarity">
    <text evidence="2">Belongs to the FPP/GGPP synthase family.</text>
</comment>
<keyword evidence="3" id="KW-0808">Transferase</keyword>
<evidence type="ECO:0000256" key="5">
    <source>
        <dbReference type="ARBA" id="ARBA00022842"/>
    </source>
</evidence>
<reference evidence="7" key="2">
    <citation type="journal article" date="2021" name="PeerJ">
        <title>Extensive microbial diversity within the chicken gut microbiome revealed by metagenomics and culture.</title>
        <authorList>
            <person name="Gilroy R."/>
            <person name="Ravi A."/>
            <person name="Getino M."/>
            <person name="Pursley I."/>
            <person name="Horton D.L."/>
            <person name="Alikhan N.F."/>
            <person name="Baker D."/>
            <person name="Gharbi K."/>
            <person name="Hall N."/>
            <person name="Watson M."/>
            <person name="Adriaenssens E.M."/>
            <person name="Foster-Nyarko E."/>
            <person name="Jarju S."/>
            <person name="Secka A."/>
            <person name="Antonio M."/>
            <person name="Oren A."/>
            <person name="Chaudhuri R.R."/>
            <person name="La Ragione R."/>
            <person name="Hildebrand F."/>
            <person name="Pallen M.J."/>
        </authorList>
    </citation>
    <scope>NUCLEOTIDE SEQUENCE</scope>
    <source>
        <strain evidence="7">ChiGjej3B3-7149</strain>
    </source>
</reference>
<sequence length="76" mass="8200">MIEPALAGYFGRKEGLPFDGLLEAMDYSLMAGGKRLRPMLVLEFCRVCGGDVAAALPAACAVEMLHTYSLIHDDLP</sequence>
<comment type="caution">
    <text evidence="7">The sequence shown here is derived from an EMBL/GenBank/DDBJ whole genome shotgun (WGS) entry which is preliminary data.</text>
</comment>
<proteinExistence type="inferred from homology"/>
<keyword evidence="6" id="KW-0414">Isoprene biosynthesis</keyword>
<evidence type="ECO:0000256" key="2">
    <source>
        <dbReference type="ARBA" id="ARBA00006706"/>
    </source>
</evidence>
<evidence type="ECO:0000256" key="3">
    <source>
        <dbReference type="ARBA" id="ARBA00022679"/>
    </source>
</evidence>
<evidence type="ECO:0000256" key="4">
    <source>
        <dbReference type="ARBA" id="ARBA00022723"/>
    </source>
</evidence>
<evidence type="ECO:0000313" key="8">
    <source>
        <dbReference type="Proteomes" id="UP000824238"/>
    </source>
</evidence>
<evidence type="ECO:0000256" key="1">
    <source>
        <dbReference type="ARBA" id="ARBA00001946"/>
    </source>
</evidence>
<gene>
    <name evidence="7" type="ORF">IAD36_00900</name>
</gene>
<comment type="cofactor">
    <cofactor evidence="1">
        <name>Mg(2+)</name>
        <dbReference type="ChEBI" id="CHEBI:18420"/>
    </cofactor>
</comment>
<dbReference type="InterPro" id="IPR008949">
    <property type="entry name" value="Isoprenoid_synthase_dom_sf"/>
</dbReference>
<protein>
    <submittedName>
        <fullName evidence="7">Polyprenyl synthetase family protein</fullName>
    </submittedName>
</protein>